<feature type="domain" description="Putative zinc-finger" evidence="2">
    <location>
        <begin position="7"/>
        <end position="41"/>
    </location>
</feature>
<dbReference type="AlphaFoldDB" id="A0A844E4P1"/>
<evidence type="ECO:0000256" key="1">
    <source>
        <dbReference type="SAM" id="Phobius"/>
    </source>
</evidence>
<accession>A0A844E4P1</accession>
<feature type="domain" description="DUF4825" evidence="3">
    <location>
        <begin position="209"/>
        <end position="298"/>
    </location>
</feature>
<sequence length="345" mass="38351">MKNDLTCEVVRDLLPSYVDGLTNDVSNQAVEQHIKICENCRKLYHEMQETVNDEYLSEQDLEQMGRKADFKVPSEIDYLKKIRKKNRMRILAAVLTVVIAAGVGIWCKAYLIGQKVEQAEFVQADVVMKDHKVSVQGVLLDQTKGVADVAFQEQDGIVTVSLRETRKSSFHTNEFQAEYESSGEVKRVVLENRILWDDGILIDGTVSDLYQSRNPYVGDISADGRSVQAARAVLGINDEALLCYGTQLQTSEEPYGWTFLNVQISSSDNVERLQQEMKQLGCLLIAVTDNLGYVSFEYCVDGTENSDGSTTLTVTEADADALAGQSVKAMSQTPAGLQKLVELIK</sequence>
<reference evidence="4 5" key="1">
    <citation type="journal article" date="2019" name="Nat. Med.">
        <title>A library of human gut bacterial isolates paired with longitudinal multiomics data enables mechanistic microbiome research.</title>
        <authorList>
            <person name="Poyet M."/>
            <person name="Groussin M."/>
            <person name="Gibbons S.M."/>
            <person name="Avila-Pacheco J."/>
            <person name="Jiang X."/>
            <person name="Kearney S.M."/>
            <person name="Perrotta A.R."/>
            <person name="Berdy B."/>
            <person name="Zhao S."/>
            <person name="Lieberman T.D."/>
            <person name="Swanson P.K."/>
            <person name="Smith M."/>
            <person name="Roesemann S."/>
            <person name="Alexander J.E."/>
            <person name="Rich S.A."/>
            <person name="Livny J."/>
            <person name="Vlamakis H."/>
            <person name="Clish C."/>
            <person name="Bullock K."/>
            <person name="Deik A."/>
            <person name="Scott J."/>
            <person name="Pierce K.A."/>
            <person name="Xavier R.J."/>
            <person name="Alm E.J."/>
        </authorList>
    </citation>
    <scope>NUCLEOTIDE SEQUENCE [LARGE SCALE GENOMIC DNA]</scope>
    <source>
        <strain evidence="4 5">BIOML-A3</strain>
    </source>
</reference>
<organism evidence="4 5">
    <name type="scientific">Eubacterium ramulus</name>
    <dbReference type="NCBI Taxonomy" id="39490"/>
    <lineage>
        <taxon>Bacteria</taxon>
        <taxon>Bacillati</taxon>
        <taxon>Bacillota</taxon>
        <taxon>Clostridia</taxon>
        <taxon>Eubacteriales</taxon>
        <taxon>Eubacteriaceae</taxon>
        <taxon>Eubacterium</taxon>
    </lineage>
</organism>
<dbReference type="InterPro" id="IPR032250">
    <property type="entry name" value="DUF4825"/>
</dbReference>
<keyword evidence="1" id="KW-1133">Transmembrane helix</keyword>
<proteinExistence type="predicted"/>
<dbReference type="InterPro" id="IPR027383">
    <property type="entry name" value="Znf_put"/>
</dbReference>
<comment type="caution">
    <text evidence="4">The sequence shown here is derived from an EMBL/GenBank/DDBJ whole genome shotgun (WGS) entry which is preliminary data.</text>
</comment>
<dbReference type="Proteomes" id="UP000431304">
    <property type="component" value="Unassembled WGS sequence"/>
</dbReference>
<gene>
    <name evidence="4" type="ORF">GKE72_12985</name>
</gene>
<name>A0A844E4P1_EUBRA</name>
<dbReference type="EMBL" id="WKRA01000025">
    <property type="protein sequence ID" value="MSD16956.1"/>
    <property type="molecule type" value="Genomic_DNA"/>
</dbReference>
<evidence type="ECO:0000313" key="5">
    <source>
        <dbReference type="Proteomes" id="UP000431304"/>
    </source>
</evidence>
<keyword evidence="1" id="KW-0472">Membrane</keyword>
<evidence type="ECO:0000259" key="2">
    <source>
        <dbReference type="Pfam" id="PF13490"/>
    </source>
</evidence>
<keyword evidence="1" id="KW-0812">Transmembrane</keyword>
<dbReference type="Pfam" id="PF13490">
    <property type="entry name" value="zf-HC2"/>
    <property type="match status" value="1"/>
</dbReference>
<feature type="transmembrane region" description="Helical" evidence="1">
    <location>
        <begin position="90"/>
        <end position="111"/>
    </location>
</feature>
<evidence type="ECO:0000313" key="4">
    <source>
        <dbReference type="EMBL" id="MSD16956.1"/>
    </source>
</evidence>
<evidence type="ECO:0000259" key="3">
    <source>
        <dbReference type="Pfam" id="PF16107"/>
    </source>
</evidence>
<dbReference type="Pfam" id="PF16107">
    <property type="entry name" value="DUF4825"/>
    <property type="match status" value="1"/>
</dbReference>
<dbReference type="RefSeq" id="WP_154314940.1">
    <property type="nucleotide sequence ID" value="NZ_WKRA01000025.1"/>
</dbReference>
<protein>
    <submittedName>
        <fullName evidence="4">DUF4825 domain-containing protein</fullName>
    </submittedName>
</protein>